<comment type="caution">
    <text evidence="2">The sequence shown here is derived from an EMBL/GenBank/DDBJ whole genome shotgun (WGS) entry which is preliminary data.</text>
</comment>
<proteinExistence type="predicted"/>
<evidence type="ECO:0000313" key="2">
    <source>
        <dbReference type="EMBL" id="KEQ09842.1"/>
    </source>
</evidence>
<feature type="transmembrane region" description="Helical" evidence="1">
    <location>
        <begin position="42"/>
        <end position="63"/>
    </location>
</feature>
<keyword evidence="1" id="KW-0472">Membrane</keyword>
<protein>
    <recommendedName>
        <fullName evidence="4">Transmembrane protein</fullName>
    </recommendedName>
</protein>
<keyword evidence="1" id="KW-1133">Transmembrane helix</keyword>
<name>A0A922TBQ7_9HYPH</name>
<reference evidence="2 3" key="1">
    <citation type="submission" date="2014-06" db="EMBL/GenBank/DDBJ databases">
        <title>Rhizobium pelagicum/R2-400B4.</title>
        <authorList>
            <person name="Kimes N.E."/>
            <person name="Lopez-Perez M."/>
        </authorList>
    </citation>
    <scope>NUCLEOTIDE SEQUENCE [LARGE SCALE GENOMIC DNA]</scope>
    <source>
        <strain evidence="2 3">R2-400B4</strain>
    </source>
</reference>
<accession>A0A922TBQ7</accession>
<dbReference type="Proteomes" id="UP000052167">
    <property type="component" value="Unassembled WGS sequence"/>
</dbReference>
<feature type="transmembrane region" description="Helical" evidence="1">
    <location>
        <begin position="109"/>
        <end position="131"/>
    </location>
</feature>
<feature type="transmembrane region" description="Helical" evidence="1">
    <location>
        <begin position="70"/>
        <end position="89"/>
    </location>
</feature>
<evidence type="ECO:0008006" key="4">
    <source>
        <dbReference type="Google" id="ProtNLM"/>
    </source>
</evidence>
<organism evidence="2 3">
    <name type="scientific">Pseudorhizobium pelagicum</name>
    <dbReference type="NCBI Taxonomy" id="1509405"/>
    <lineage>
        <taxon>Bacteria</taxon>
        <taxon>Pseudomonadati</taxon>
        <taxon>Pseudomonadota</taxon>
        <taxon>Alphaproteobacteria</taxon>
        <taxon>Hyphomicrobiales</taxon>
        <taxon>Rhizobiaceae</taxon>
        <taxon>Rhizobium/Agrobacterium group</taxon>
        <taxon>Pseudorhizobium</taxon>
    </lineage>
</organism>
<sequence length="132" mass="14273">MAIVDPAQFEAEEDLDNALLNKRNPEPEISNLHVVRRAFAEALLWCFSALVLGTAVGVGALVVLGPNSRLTLAIVVLGTVILLYATLALQGWNIQSFGGVTLTEQLNRWVFRCLYCLGTFLIVVGSAWSVAS</sequence>
<dbReference type="AlphaFoldDB" id="A0A922TBQ7"/>
<dbReference type="EMBL" id="JOKJ01000005">
    <property type="protein sequence ID" value="KEQ09842.1"/>
    <property type="molecule type" value="Genomic_DNA"/>
</dbReference>
<gene>
    <name evidence="2" type="ORF">GV68_21065</name>
</gene>
<keyword evidence="3" id="KW-1185">Reference proteome</keyword>
<keyword evidence="1" id="KW-0812">Transmembrane</keyword>
<evidence type="ECO:0000313" key="3">
    <source>
        <dbReference type="Proteomes" id="UP000052167"/>
    </source>
</evidence>
<evidence type="ECO:0000256" key="1">
    <source>
        <dbReference type="SAM" id="Phobius"/>
    </source>
</evidence>